<reference evidence="3" key="1">
    <citation type="submission" date="2019-12" db="EMBL/GenBank/DDBJ databases">
        <title>Complete genome of Terracaulis silvestris 0127_4.</title>
        <authorList>
            <person name="Vieira S."/>
            <person name="Riedel T."/>
            <person name="Sproer C."/>
            <person name="Pascual J."/>
            <person name="Boedeker C."/>
            <person name="Overmann J."/>
        </authorList>
    </citation>
    <scope>NUCLEOTIDE SEQUENCE [LARGE SCALE GENOMIC DNA]</scope>
    <source>
        <strain evidence="3">0127_4</strain>
    </source>
</reference>
<dbReference type="EMBL" id="CP047045">
    <property type="protein sequence ID" value="QGZ96647.1"/>
    <property type="molecule type" value="Genomic_DNA"/>
</dbReference>
<protein>
    <recommendedName>
        <fullName evidence="4">Ig-like domain-containing protein</fullName>
    </recommendedName>
</protein>
<dbReference type="RefSeq" id="WP_158767425.1">
    <property type="nucleotide sequence ID" value="NZ_CP047045.1"/>
</dbReference>
<feature type="signal peptide" evidence="1">
    <location>
        <begin position="1"/>
        <end position="20"/>
    </location>
</feature>
<proteinExistence type="predicted"/>
<keyword evidence="1" id="KW-0732">Signal</keyword>
<dbReference type="KEGG" id="tsv:DSM104635_03508"/>
<keyword evidence="3" id="KW-1185">Reference proteome</keyword>
<dbReference type="Proteomes" id="UP000431269">
    <property type="component" value="Chromosome"/>
</dbReference>
<accession>A0A6I6MV57</accession>
<feature type="chain" id="PRO_5026335857" description="Ig-like domain-containing protein" evidence="1">
    <location>
        <begin position="21"/>
        <end position="154"/>
    </location>
</feature>
<gene>
    <name evidence="2" type="ORF">DSM104635_03508</name>
</gene>
<evidence type="ECO:0000313" key="2">
    <source>
        <dbReference type="EMBL" id="QGZ96647.1"/>
    </source>
</evidence>
<evidence type="ECO:0008006" key="4">
    <source>
        <dbReference type="Google" id="ProtNLM"/>
    </source>
</evidence>
<name>A0A6I6MV57_9CAUL</name>
<dbReference type="AlphaFoldDB" id="A0A6I6MV57"/>
<evidence type="ECO:0000313" key="3">
    <source>
        <dbReference type="Proteomes" id="UP000431269"/>
    </source>
</evidence>
<sequence>MKFAHLIFCGVAAFALPAVAVPKESVRAAPVAATATSSTLFPGELDIPIADGSNVPSNCEFPSSLTASGLELACIVADGAAEDEVGIEYISWLGSNGFRHSADIIGGFVAARETGNGCEQTLNIYPHGEEGETAGIWFALEREPRCAAAQPETP</sequence>
<organism evidence="2 3">
    <name type="scientific">Terricaulis silvestris</name>
    <dbReference type="NCBI Taxonomy" id="2686094"/>
    <lineage>
        <taxon>Bacteria</taxon>
        <taxon>Pseudomonadati</taxon>
        <taxon>Pseudomonadota</taxon>
        <taxon>Alphaproteobacteria</taxon>
        <taxon>Caulobacterales</taxon>
        <taxon>Caulobacteraceae</taxon>
        <taxon>Terricaulis</taxon>
    </lineage>
</organism>
<evidence type="ECO:0000256" key="1">
    <source>
        <dbReference type="SAM" id="SignalP"/>
    </source>
</evidence>